<dbReference type="InterPro" id="IPR002579">
    <property type="entry name" value="Met_Sox_Rdtase_MsrB_dom"/>
</dbReference>
<dbReference type="PROSITE" id="PS51790">
    <property type="entry name" value="MSRB"/>
    <property type="match status" value="1"/>
</dbReference>
<evidence type="ECO:0000256" key="1">
    <source>
        <dbReference type="ARBA" id="ARBA00007174"/>
    </source>
</evidence>
<dbReference type="EMBL" id="RSCE01000006">
    <property type="protein sequence ID" value="RSH81766.1"/>
    <property type="molecule type" value="Genomic_DNA"/>
</dbReference>
<keyword evidence="3 5" id="KW-0862">Zinc</keyword>
<gene>
    <name evidence="7" type="primary">MSRB2</name>
    <name evidence="7" type="ORF">EHS24_007958</name>
</gene>
<evidence type="ECO:0000256" key="5">
    <source>
        <dbReference type="RuleBase" id="RU365044"/>
    </source>
</evidence>
<dbReference type="Proteomes" id="UP000279236">
    <property type="component" value="Unassembled WGS sequence"/>
</dbReference>
<dbReference type="PANTHER" id="PTHR46081">
    <property type="entry name" value="PEPTIDE METHIONINE SULFOXIDE REDUCTASE 2"/>
    <property type="match status" value="1"/>
</dbReference>
<dbReference type="PANTHER" id="PTHR46081:SF8">
    <property type="entry name" value="PEPTIDE METHIONINE SULFOXIDE REDUCTASE 2"/>
    <property type="match status" value="1"/>
</dbReference>
<accession>A0A427XSD3</accession>
<comment type="similarity">
    <text evidence="1 5">Belongs to the MsrB Met sulfoxide reductase family.</text>
</comment>
<dbReference type="InterPro" id="IPR028427">
    <property type="entry name" value="Met_Sox_Rdtase_MsrB"/>
</dbReference>
<protein>
    <recommendedName>
        <fullName evidence="5">Peptide-methionine (R)-S-oxide reductase</fullName>
        <ecNumber evidence="5">1.8.4.12</ecNumber>
    </recommendedName>
</protein>
<evidence type="ECO:0000313" key="8">
    <source>
        <dbReference type="Proteomes" id="UP000279236"/>
    </source>
</evidence>
<dbReference type="OrthoDB" id="44061at2759"/>
<comment type="catalytic activity">
    <reaction evidence="5">
        <text>L-methionyl-[protein] + [thioredoxin]-disulfide + H2O = L-methionyl-(R)-S-oxide-[protein] + [thioredoxin]-dithiol</text>
        <dbReference type="Rhea" id="RHEA:24164"/>
        <dbReference type="Rhea" id="RHEA-COMP:10698"/>
        <dbReference type="Rhea" id="RHEA-COMP:10700"/>
        <dbReference type="Rhea" id="RHEA-COMP:12313"/>
        <dbReference type="Rhea" id="RHEA-COMP:12314"/>
        <dbReference type="ChEBI" id="CHEBI:15377"/>
        <dbReference type="ChEBI" id="CHEBI:16044"/>
        <dbReference type="ChEBI" id="CHEBI:29950"/>
        <dbReference type="ChEBI" id="CHEBI:45764"/>
        <dbReference type="ChEBI" id="CHEBI:50058"/>
        <dbReference type="EC" id="1.8.4.12"/>
    </reaction>
</comment>
<name>A0A427XSD3_9TREE</name>
<keyword evidence="2 5" id="KW-0479">Metal-binding</keyword>
<feature type="domain" description="MsrB" evidence="6">
    <location>
        <begin position="69"/>
        <end position="192"/>
    </location>
</feature>
<dbReference type="GO" id="GO:0033743">
    <property type="term" value="F:peptide-methionine (R)-S-oxide reductase activity"/>
    <property type="evidence" value="ECO:0007669"/>
    <property type="project" value="UniProtKB-EC"/>
</dbReference>
<comment type="cofactor">
    <cofactor evidence="5">
        <name>Zn(2+)</name>
        <dbReference type="ChEBI" id="CHEBI:29105"/>
    </cofactor>
    <text evidence="5">Binds 1 zinc ion per subunit.</text>
</comment>
<sequence>MRPTLTTHLTRIAHLSRTVAPRRASAVLSHAARRPVTAATSLVVTSASILPGSLFSTSAPTMTNVQKTDSEWRAQLSPEQFRVLRQAGTERPGSHPYDKKQDTGVYHCAGCDAALYTSKTKFNSGCGWPAFFDTVPGAVVRREDSSMGVVRTEIVCANCGGHLGHVFKGEGFSTPTDERHCVNGISLNFKEDEGK</sequence>
<dbReference type="AlphaFoldDB" id="A0A427XSD3"/>
<dbReference type="EC" id="1.8.4.12" evidence="5"/>
<dbReference type="InterPro" id="IPR011057">
    <property type="entry name" value="Mss4-like_sf"/>
</dbReference>
<dbReference type="GO" id="GO:0030091">
    <property type="term" value="P:protein repair"/>
    <property type="evidence" value="ECO:0007669"/>
    <property type="project" value="InterPro"/>
</dbReference>
<proteinExistence type="inferred from homology"/>
<evidence type="ECO:0000256" key="4">
    <source>
        <dbReference type="ARBA" id="ARBA00023002"/>
    </source>
</evidence>
<dbReference type="RefSeq" id="XP_028476221.1">
    <property type="nucleotide sequence ID" value="XM_028623288.1"/>
</dbReference>
<reference evidence="7 8" key="1">
    <citation type="submission" date="2018-11" db="EMBL/GenBank/DDBJ databases">
        <title>Genome sequence of Apiotrichum porosum DSM 27194.</title>
        <authorList>
            <person name="Aliyu H."/>
            <person name="Gorte O."/>
            <person name="Ochsenreither K."/>
        </authorList>
    </citation>
    <scope>NUCLEOTIDE SEQUENCE [LARGE SCALE GENOMIC DNA]</scope>
    <source>
        <strain evidence="7 8">DSM 27194</strain>
    </source>
</reference>
<evidence type="ECO:0000259" key="6">
    <source>
        <dbReference type="PROSITE" id="PS51790"/>
    </source>
</evidence>
<keyword evidence="4 5" id="KW-0560">Oxidoreductase</keyword>
<dbReference type="SUPFAM" id="SSF51316">
    <property type="entry name" value="Mss4-like"/>
    <property type="match status" value="1"/>
</dbReference>
<dbReference type="GeneID" id="39592501"/>
<dbReference type="GO" id="GO:0046872">
    <property type="term" value="F:metal ion binding"/>
    <property type="evidence" value="ECO:0007669"/>
    <property type="project" value="UniProtKB-KW"/>
</dbReference>
<comment type="caution">
    <text evidence="7">The sequence shown here is derived from an EMBL/GenBank/DDBJ whole genome shotgun (WGS) entry which is preliminary data.</text>
</comment>
<dbReference type="FunFam" id="2.170.150.20:FF:000009">
    <property type="entry name" value="Peptide-methionine (R)-S-oxide reductase"/>
    <property type="match status" value="1"/>
</dbReference>
<evidence type="ECO:0000256" key="3">
    <source>
        <dbReference type="ARBA" id="ARBA00022833"/>
    </source>
</evidence>
<evidence type="ECO:0000313" key="7">
    <source>
        <dbReference type="EMBL" id="RSH81766.1"/>
    </source>
</evidence>
<dbReference type="STRING" id="105984.A0A427XSD3"/>
<organism evidence="7 8">
    <name type="scientific">Apiotrichum porosum</name>
    <dbReference type="NCBI Taxonomy" id="105984"/>
    <lineage>
        <taxon>Eukaryota</taxon>
        <taxon>Fungi</taxon>
        <taxon>Dikarya</taxon>
        <taxon>Basidiomycota</taxon>
        <taxon>Agaricomycotina</taxon>
        <taxon>Tremellomycetes</taxon>
        <taxon>Trichosporonales</taxon>
        <taxon>Trichosporonaceae</taxon>
        <taxon>Apiotrichum</taxon>
    </lineage>
</organism>
<evidence type="ECO:0000256" key="2">
    <source>
        <dbReference type="ARBA" id="ARBA00022723"/>
    </source>
</evidence>
<dbReference type="Gene3D" id="2.170.150.20">
    <property type="entry name" value="Peptide methionine sulfoxide reductase"/>
    <property type="match status" value="1"/>
</dbReference>
<dbReference type="GO" id="GO:0006979">
    <property type="term" value="P:response to oxidative stress"/>
    <property type="evidence" value="ECO:0007669"/>
    <property type="project" value="InterPro"/>
</dbReference>
<dbReference type="NCBIfam" id="TIGR00357">
    <property type="entry name" value="peptide-methionine (R)-S-oxide reductase MsrB"/>
    <property type="match status" value="1"/>
</dbReference>
<keyword evidence="8" id="KW-1185">Reference proteome</keyword>
<dbReference type="Pfam" id="PF01641">
    <property type="entry name" value="SelR"/>
    <property type="match status" value="1"/>
</dbReference>